<dbReference type="PRINTS" id="PR00775">
    <property type="entry name" value="HEATSHOCK90"/>
</dbReference>
<keyword evidence="5 18" id="KW-0547">Nucleotide-binding</keyword>
<keyword evidence="12" id="KW-0143">Chaperone</keyword>
<dbReference type="Pfam" id="PF13589">
    <property type="entry name" value="HATPase_c_3"/>
    <property type="match status" value="1"/>
</dbReference>
<dbReference type="InterPro" id="IPR037196">
    <property type="entry name" value="HSP90_C"/>
</dbReference>
<dbReference type="InterPro" id="IPR020575">
    <property type="entry name" value="Hsp90_N"/>
</dbReference>
<keyword evidence="6" id="KW-0999">Mitochondrion inner membrane</keyword>
<proteinExistence type="evidence at transcript level"/>
<dbReference type="EMBL" id="HAAD01004022">
    <property type="protein sequence ID" value="CDG70254.1"/>
    <property type="molecule type" value="mRNA"/>
</dbReference>
<keyword evidence="8" id="KW-0809">Transit peptide</keyword>
<dbReference type="CDD" id="cd16927">
    <property type="entry name" value="HATPase_Hsp90-like"/>
    <property type="match status" value="1"/>
</dbReference>
<organism evidence="19">
    <name type="scientific">Hydra vulgaris</name>
    <name type="common">Hydra</name>
    <name type="synonym">Hydra attenuata</name>
    <dbReference type="NCBI Taxonomy" id="6087"/>
    <lineage>
        <taxon>Eukaryota</taxon>
        <taxon>Metazoa</taxon>
        <taxon>Cnidaria</taxon>
        <taxon>Hydrozoa</taxon>
        <taxon>Hydroidolina</taxon>
        <taxon>Anthoathecata</taxon>
        <taxon>Aplanulata</taxon>
        <taxon>Hydridae</taxon>
        <taxon>Hydra</taxon>
    </lineage>
</organism>
<keyword evidence="10" id="KW-0496">Mitochondrion</keyword>
<evidence type="ECO:0000256" key="16">
    <source>
        <dbReference type="ARBA" id="ARBA00076190"/>
    </source>
</evidence>
<dbReference type="GO" id="GO:0019901">
    <property type="term" value="F:protein kinase binding"/>
    <property type="evidence" value="ECO:0007669"/>
    <property type="project" value="UniProtKB-ARBA"/>
</dbReference>
<feature type="binding site" evidence="18">
    <location>
        <position position="127"/>
    </location>
    <ligand>
        <name>ATP</name>
        <dbReference type="ChEBI" id="CHEBI:30616"/>
    </ligand>
</feature>
<feature type="binding site" evidence="18">
    <location>
        <position position="174"/>
    </location>
    <ligand>
        <name>ATP</name>
        <dbReference type="ChEBI" id="CHEBI:30616"/>
    </ligand>
</feature>
<evidence type="ECO:0000256" key="18">
    <source>
        <dbReference type="PIRSR" id="PIRSR002583-1"/>
    </source>
</evidence>
<dbReference type="OrthoDB" id="28737at2759"/>
<evidence type="ECO:0000313" key="19">
    <source>
        <dbReference type="EMBL" id="CDG70254.1"/>
    </source>
</evidence>
<evidence type="ECO:0000256" key="4">
    <source>
        <dbReference type="ARBA" id="ARBA00022553"/>
    </source>
</evidence>
<evidence type="ECO:0000256" key="13">
    <source>
        <dbReference type="ARBA" id="ARBA00057498"/>
    </source>
</evidence>
<keyword evidence="11" id="KW-0472">Membrane</keyword>
<keyword evidence="7 18" id="KW-0067">ATP-binding</keyword>
<dbReference type="FunFam" id="3.30.230.80:FF:000004">
    <property type="entry name" value="Heat shock protein 75 kDa"/>
    <property type="match status" value="1"/>
</dbReference>
<keyword evidence="9" id="KW-0007">Acetylation</keyword>
<evidence type="ECO:0000256" key="8">
    <source>
        <dbReference type="ARBA" id="ARBA00022946"/>
    </source>
</evidence>
<dbReference type="InterPro" id="IPR020568">
    <property type="entry name" value="Ribosomal_Su5_D2-typ_SF"/>
</dbReference>
<evidence type="ECO:0000256" key="10">
    <source>
        <dbReference type="ARBA" id="ARBA00023128"/>
    </source>
</evidence>
<dbReference type="GO" id="GO:0016887">
    <property type="term" value="F:ATP hydrolysis activity"/>
    <property type="evidence" value="ECO:0007669"/>
    <property type="project" value="InterPro"/>
</dbReference>
<comment type="similarity">
    <text evidence="3">Belongs to the heat shock protein 90 family.</text>
</comment>
<feature type="binding site" evidence="18">
    <location>
        <position position="182"/>
    </location>
    <ligand>
        <name>ATP</name>
        <dbReference type="ChEBI" id="CHEBI:30616"/>
    </ligand>
</feature>
<dbReference type="Gene3D" id="3.30.565.10">
    <property type="entry name" value="Histidine kinase-like ATPase, C-terminal domain"/>
    <property type="match status" value="1"/>
</dbReference>
<dbReference type="SUPFAM" id="SSF54211">
    <property type="entry name" value="Ribosomal protein S5 domain 2-like"/>
    <property type="match status" value="1"/>
</dbReference>
<dbReference type="Gene3D" id="3.30.230.80">
    <property type="match status" value="1"/>
</dbReference>
<dbReference type="Pfam" id="PF00183">
    <property type="entry name" value="HSP90"/>
    <property type="match status" value="1"/>
</dbReference>
<comment type="function">
    <text evidence="13">Chaperone that expresses an ATPase activity. Involved in maintaining mitochondrial function and polarization, downstream of PINK1 and mitochondrial complex I. Is a negative regulator of mitochondrial respiration able to modulate the balance between oxidative phosphorylation and aerobic glycolysis. The impact of TRAP1 on mitochondrial respiration is probably mediated by modulation of mitochondrial SRC and inhibition of SDHA.</text>
</comment>
<dbReference type="PANTHER" id="PTHR11528">
    <property type="entry name" value="HEAT SHOCK PROTEIN 90 FAMILY MEMBER"/>
    <property type="match status" value="1"/>
</dbReference>
<dbReference type="FunFam" id="3.30.565.10:FF:000021">
    <property type="entry name" value="Heat shock protein 75 kDa, mitochondrial"/>
    <property type="match status" value="1"/>
</dbReference>
<evidence type="ECO:0000256" key="9">
    <source>
        <dbReference type="ARBA" id="ARBA00022990"/>
    </source>
</evidence>
<dbReference type="InterPro" id="IPR036890">
    <property type="entry name" value="HATPase_C_sf"/>
</dbReference>
<feature type="binding site" evidence="18">
    <location>
        <begin position="210"/>
        <end position="215"/>
    </location>
    <ligand>
        <name>ATP</name>
        <dbReference type="ChEBI" id="CHEBI:30616"/>
    </ligand>
</feature>
<evidence type="ECO:0000256" key="11">
    <source>
        <dbReference type="ARBA" id="ARBA00023136"/>
    </source>
</evidence>
<evidence type="ECO:0000256" key="5">
    <source>
        <dbReference type="ARBA" id="ARBA00022741"/>
    </source>
</evidence>
<dbReference type="SUPFAM" id="SSF55874">
    <property type="entry name" value="ATPase domain of HSP90 chaperone/DNA topoisomerase II/histidine kinase"/>
    <property type="match status" value="1"/>
</dbReference>
<dbReference type="GO" id="GO:0005759">
    <property type="term" value="C:mitochondrial matrix"/>
    <property type="evidence" value="ECO:0007669"/>
    <property type="project" value="UniProtKB-SubCell"/>
</dbReference>
<evidence type="ECO:0000256" key="3">
    <source>
        <dbReference type="ARBA" id="ARBA00008239"/>
    </source>
</evidence>
<dbReference type="AlphaFoldDB" id="T2MDQ4"/>
<dbReference type="GO" id="GO:0140662">
    <property type="term" value="F:ATP-dependent protein folding chaperone"/>
    <property type="evidence" value="ECO:0007669"/>
    <property type="project" value="InterPro"/>
</dbReference>
<evidence type="ECO:0000256" key="2">
    <source>
        <dbReference type="ARBA" id="ARBA00004305"/>
    </source>
</evidence>
<evidence type="ECO:0000256" key="12">
    <source>
        <dbReference type="ARBA" id="ARBA00023186"/>
    </source>
</evidence>
<feature type="non-terminal residue" evidence="19">
    <location>
        <position position="1"/>
    </location>
</feature>
<feature type="binding site" evidence="18">
    <location>
        <position position="123"/>
    </location>
    <ligand>
        <name>ATP</name>
        <dbReference type="ChEBI" id="CHEBI:30616"/>
    </ligand>
</feature>
<accession>T2MDQ4</accession>
<sequence length="731" mass="83045">CSVWSVKSKMAFRSVIKTLKNKNIVTFLPTSVKPIPSKYFSHSHDYLTRCIKKSNGFVNQKLYTTASSSVEEEDKVKDETHVITDSETIQGPKVKHEFLAETRQLLDIVAKSLYSEKEVFIREIVSNASDALEKLRHLLLTGATVSDADLPQEIHLTTDEDKGLFIIQDFGVGMKKNELIENLGTIARSGSKSFVQSASSNVSTQNIIGQFGVGFYSTFMVGSKIDVYTKSYELNSPGYLWTSDGSGTYEIAEADGVSRGTKVIIHLKETEKRFSLKSTVEDIIRRYSNFVGFPIYLNGTLLNNVQALWTKPERDVTDDEHKEFYQFISNTSDTPRYSLMYKADAPLNIRSVFYVPSNIPEMFGFGRMESGVSLYSRKILIQSKSPKLLPDWLRFMRGVVDSEDIPLNLSRELLQDSALLHKLSEVLVAKLLRFFIEQSKKDSEKFNKFYKECGNFFREGVVTTQSSSQKEEISKLLRFESSKGRPGEFKSLTDYLADMKENQKEIFFLCTPSRELAESSPYFEALKAQNVEVLFTYDENDEVVLASLKEFQNKNIISAENFLMKNESATEVNEQVEDKNSLSQTEASELLDWIQKVLGKSKVPNIRVSKRLITHPAMITVPDMGSARRWLKFVKSGPNAELLNMKYDILQPTFEINTSHELVQSIHKLKSINPMLAELFVYQLFDNSLINAGLMEDTREMVGRSNTLLSKVSSRLIIEENKLKNANNVND</sequence>
<feature type="binding site" evidence="18">
    <location>
        <position position="261"/>
    </location>
    <ligand>
        <name>ATP</name>
        <dbReference type="ChEBI" id="CHEBI:30616"/>
    </ligand>
</feature>
<comment type="subunit">
    <text evidence="14">Binds to the intracellular domain of tumor necrosis factor type 1 receptor. Binds to RB1. Interacts with SRC. Interacts with SDHA.</text>
</comment>
<dbReference type="PIRSF" id="PIRSF002583">
    <property type="entry name" value="Hsp90"/>
    <property type="match status" value="1"/>
</dbReference>
<dbReference type="SUPFAM" id="SSF110942">
    <property type="entry name" value="HSP90 C-terminal domain"/>
    <property type="match status" value="1"/>
</dbReference>
<feature type="binding site" evidence="18">
    <location>
        <position position="411"/>
    </location>
    <ligand>
        <name>ATP</name>
        <dbReference type="ChEBI" id="CHEBI:30616"/>
    </ligand>
</feature>
<reference evidence="19" key="1">
    <citation type="journal article" date="2013" name="Genome Biol. Evol.">
        <title>Punctuated emergences of genetic and phenotypic innovations in eumetazoan, bilaterian, euteleostome, and hominidae ancestors.</title>
        <authorList>
            <person name="Wenger Y."/>
            <person name="Galliot B."/>
        </authorList>
    </citation>
    <scope>NUCLEOTIDE SEQUENCE</scope>
    <source>
        <tissue evidence="19">Whole animals</tissue>
    </source>
</reference>
<dbReference type="GO" id="GO:0051082">
    <property type="term" value="F:unfolded protein binding"/>
    <property type="evidence" value="ECO:0007669"/>
    <property type="project" value="InterPro"/>
</dbReference>
<evidence type="ECO:0000256" key="14">
    <source>
        <dbReference type="ARBA" id="ARBA00066161"/>
    </source>
</evidence>
<comment type="subcellular location">
    <subcellularLocation>
        <location evidence="1">Mitochondrion inner membrane</location>
    </subcellularLocation>
    <subcellularLocation>
        <location evidence="2">Mitochondrion matrix</location>
    </subcellularLocation>
</comment>
<evidence type="ECO:0000256" key="6">
    <source>
        <dbReference type="ARBA" id="ARBA00022792"/>
    </source>
</evidence>
<feature type="binding site" evidence="18">
    <location>
        <begin position="189"/>
        <end position="190"/>
    </location>
    <ligand>
        <name>ATP</name>
        <dbReference type="ChEBI" id="CHEBI:30616"/>
    </ligand>
</feature>
<dbReference type="FunFam" id="1.20.120.790:FF:000004">
    <property type="entry name" value="Heat shock protein 75 kDa"/>
    <property type="match status" value="1"/>
</dbReference>
<keyword evidence="19" id="KW-0346">Stress response</keyword>
<feature type="binding site" evidence="18">
    <location>
        <position position="169"/>
    </location>
    <ligand>
        <name>ATP</name>
        <dbReference type="ChEBI" id="CHEBI:30616"/>
    </ligand>
</feature>
<gene>
    <name evidence="19" type="primary">TRAP1</name>
</gene>
<evidence type="ECO:0000256" key="17">
    <source>
        <dbReference type="ARBA" id="ARBA00080766"/>
    </source>
</evidence>
<dbReference type="FunFam" id="3.40.50.11260:FF:000004">
    <property type="entry name" value="Heat shock protein 75 mitochondrial"/>
    <property type="match status" value="1"/>
</dbReference>
<dbReference type="GO" id="GO:0005524">
    <property type="term" value="F:ATP binding"/>
    <property type="evidence" value="ECO:0007669"/>
    <property type="project" value="UniProtKB-KW"/>
</dbReference>
<keyword evidence="4" id="KW-0597">Phosphoprotein</keyword>
<evidence type="ECO:0000256" key="7">
    <source>
        <dbReference type="ARBA" id="ARBA00022840"/>
    </source>
</evidence>
<evidence type="ECO:0000256" key="1">
    <source>
        <dbReference type="ARBA" id="ARBA00004273"/>
    </source>
</evidence>
<protein>
    <recommendedName>
        <fullName evidence="15">Heat shock protein 75 kDa, mitochondrial</fullName>
    </recommendedName>
    <alternativeName>
        <fullName evidence="17">TNFR-associated protein 1</fullName>
    </alternativeName>
    <alternativeName>
        <fullName evidence="16">Tumor necrosis factor type 1 receptor-associated protein</fullName>
    </alternativeName>
</protein>
<dbReference type="NCBIfam" id="NF003555">
    <property type="entry name" value="PRK05218.1"/>
    <property type="match status" value="1"/>
</dbReference>
<dbReference type="HAMAP" id="MF_00505">
    <property type="entry name" value="HSP90"/>
    <property type="match status" value="1"/>
</dbReference>
<dbReference type="GO" id="GO:0005743">
    <property type="term" value="C:mitochondrial inner membrane"/>
    <property type="evidence" value="ECO:0007669"/>
    <property type="project" value="UniProtKB-SubCell"/>
</dbReference>
<dbReference type="Gene3D" id="3.40.50.11260">
    <property type="match status" value="1"/>
</dbReference>
<dbReference type="InterPro" id="IPR001404">
    <property type="entry name" value="Hsp90_fam"/>
</dbReference>
<evidence type="ECO:0000256" key="15">
    <source>
        <dbReference type="ARBA" id="ARBA00073018"/>
    </source>
</evidence>
<dbReference type="Gene3D" id="1.20.120.790">
    <property type="entry name" value="Heat shock protein 90, C-terminal domain"/>
    <property type="match status" value="1"/>
</dbReference>
<name>T2MDQ4_HYDVU</name>